<keyword evidence="1" id="KW-0812">Transmembrane</keyword>
<dbReference type="GeneID" id="42528677"/>
<organism evidence="2 3">
    <name type="scientific">Blastomyces gilchristii (strain SLH14081)</name>
    <name type="common">Blastomyces dermatitidis</name>
    <dbReference type="NCBI Taxonomy" id="559298"/>
    <lineage>
        <taxon>Eukaryota</taxon>
        <taxon>Fungi</taxon>
        <taxon>Dikarya</taxon>
        <taxon>Ascomycota</taxon>
        <taxon>Pezizomycotina</taxon>
        <taxon>Eurotiomycetes</taxon>
        <taxon>Eurotiomycetidae</taxon>
        <taxon>Onygenales</taxon>
        <taxon>Ajellomycetaceae</taxon>
        <taxon>Blastomyces</taxon>
    </lineage>
</organism>
<gene>
    <name evidence="2" type="ORF">BDBG_16617</name>
</gene>
<reference evidence="3" key="1">
    <citation type="journal article" date="2015" name="PLoS Genet.">
        <title>The dynamic genome and transcriptome of the human fungal pathogen Blastomyces and close relative Emmonsia.</title>
        <authorList>
            <person name="Munoz J.F."/>
            <person name="Gauthier G.M."/>
            <person name="Desjardins C.A."/>
            <person name="Gallo J.E."/>
            <person name="Holder J."/>
            <person name="Sullivan T.D."/>
            <person name="Marty A.J."/>
            <person name="Carmen J.C."/>
            <person name="Chen Z."/>
            <person name="Ding L."/>
            <person name="Gujja S."/>
            <person name="Magrini V."/>
            <person name="Misas E."/>
            <person name="Mitreva M."/>
            <person name="Priest M."/>
            <person name="Saif S."/>
            <person name="Whiston E.A."/>
            <person name="Young S."/>
            <person name="Zeng Q."/>
            <person name="Goldman W.E."/>
            <person name="Mardis E.R."/>
            <person name="Taylor J.W."/>
            <person name="McEwen J.G."/>
            <person name="Clay O.K."/>
            <person name="Klein B.S."/>
            <person name="Cuomo C.A."/>
        </authorList>
    </citation>
    <scope>NUCLEOTIDE SEQUENCE [LARGE SCALE GENOMIC DNA]</scope>
    <source>
        <strain evidence="3">SLH14081</strain>
    </source>
</reference>
<dbReference type="Proteomes" id="UP000002038">
    <property type="component" value="Unassembled WGS sequence"/>
</dbReference>
<accession>A0A179UEC1</accession>
<protein>
    <submittedName>
        <fullName evidence="2">Uncharacterized protein</fullName>
    </submittedName>
</protein>
<feature type="non-terminal residue" evidence="2">
    <location>
        <position position="1"/>
    </location>
</feature>
<dbReference type="AlphaFoldDB" id="A0A179UEC1"/>
<dbReference type="EMBL" id="GG657450">
    <property type="protein sequence ID" value="OAT06365.1"/>
    <property type="molecule type" value="Genomic_DNA"/>
</dbReference>
<evidence type="ECO:0000313" key="3">
    <source>
        <dbReference type="Proteomes" id="UP000002038"/>
    </source>
</evidence>
<name>A0A179UEC1_BLAGS</name>
<evidence type="ECO:0000256" key="1">
    <source>
        <dbReference type="SAM" id="Phobius"/>
    </source>
</evidence>
<feature type="transmembrane region" description="Helical" evidence="1">
    <location>
        <begin position="65"/>
        <end position="86"/>
    </location>
</feature>
<keyword evidence="1" id="KW-0472">Membrane</keyword>
<proteinExistence type="predicted"/>
<dbReference type="KEGG" id="bgh:BDBG_16617"/>
<keyword evidence="1" id="KW-1133">Transmembrane helix</keyword>
<dbReference type="RefSeq" id="XP_031577178.1">
    <property type="nucleotide sequence ID" value="XM_031724535.1"/>
</dbReference>
<evidence type="ECO:0000313" key="2">
    <source>
        <dbReference type="EMBL" id="OAT06365.1"/>
    </source>
</evidence>
<feature type="non-terminal residue" evidence="2">
    <location>
        <position position="92"/>
    </location>
</feature>
<sequence length="92" mass="10039">ALALEIILIKDVNTAETTLFHSQASFIVFSFNVFSADKIMCISDYKHLSLSDFCCYSSNSVSSSFISFTSVLSALTSGSAGLMLFFNFSTHI</sequence>
<dbReference type="VEuPathDB" id="FungiDB:BDBG_16617"/>
<keyword evidence="3" id="KW-1185">Reference proteome</keyword>